<dbReference type="Gene3D" id="3.40.830.10">
    <property type="entry name" value="LigB-like"/>
    <property type="match status" value="1"/>
</dbReference>
<dbReference type="HAMAP" id="MF_00055">
    <property type="entry name" value="MEMO1"/>
    <property type="match status" value="1"/>
</dbReference>
<name>A0A1H0ERD6_9BACT</name>
<dbReference type="PANTHER" id="PTHR11060">
    <property type="entry name" value="PROTEIN MEMO1"/>
    <property type="match status" value="1"/>
</dbReference>
<protein>
    <recommendedName>
        <fullName evidence="2">MEMO1 family protein SAMN04488516_10915</fullName>
    </recommendedName>
</protein>
<proteinExistence type="inferred from homology"/>
<organism evidence="3 4">
    <name type="scientific">Desulfonauticus submarinus</name>
    <dbReference type="NCBI Taxonomy" id="206665"/>
    <lineage>
        <taxon>Bacteria</taxon>
        <taxon>Pseudomonadati</taxon>
        <taxon>Thermodesulfobacteriota</taxon>
        <taxon>Desulfovibrionia</taxon>
        <taxon>Desulfovibrionales</taxon>
        <taxon>Desulfonauticaceae</taxon>
        <taxon>Desulfonauticus</taxon>
    </lineage>
</organism>
<dbReference type="RefSeq" id="WP_092065737.1">
    <property type="nucleotide sequence ID" value="NZ_FNIN01000009.1"/>
</dbReference>
<evidence type="ECO:0000256" key="2">
    <source>
        <dbReference type="HAMAP-Rule" id="MF_00055"/>
    </source>
</evidence>
<dbReference type="PANTHER" id="PTHR11060:SF0">
    <property type="entry name" value="PROTEIN MEMO1"/>
    <property type="match status" value="1"/>
</dbReference>
<accession>A0A1H0ERD6</accession>
<dbReference type="CDD" id="cd07361">
    <property type="entry name" value="MEMO_like"/>
    <property type="match status" value="1"/>
</dbReference>
<comment type="similarity">
    <text evidence="1 2">Belongs to the MEMO1 family.</text>
</comment>
<dbReference type="AlphaFoldDB" id="A0A1H0ERD6"/>
<reference evidence="3 4" key="1">
    <citation type="submission" date="2016-10" db="EMBL/GenBank/DDBJ databases">
        <authorList>
            <person name="de Groot N.N."/>
        </authorList>
    </citation>
    <scope>NUCLEOTIDE SEQUENCE [LARGE SCALE GENOMIC DNA]</scope>
    <source>
        <strain evidence="3 4">DSM 15269</strain>
    </source>
</reference>
<dbReference type="Pfam" id="PF01875">
    <property type="entry name" value="Memo"/>
    <property type="match status" value="1"/>
</dbReference>
<keyword evidence="4" id="KW-1185">Reference proteome</keyword>
<evidence type="ECO:0000256" key="1">
    <source>
        <dbReference type="ARBA" id="ARBA00006315"/>
    </source>
</evidence>
<dbReference type="NCBIfam" id="TIGR04336">
    <property type="entry name" value="AmmeMemoSam_B"/>
    <property type="match status" value="1"/>
</dbReference>
<evidence type="ECO:0000313" key="3">
    <source>
        <dbReference type="EMBL" id="SDN84905.1"/>
    </source>
</evidence>
<dbReference type="EMBL" id="FNIN01000009">
    <property type="protein sequence ID" value="SDN84905.1"/>
    <property type="molecule type" value="Genomic_DNA"/>
</dbReference>
<dbReference type="OrthoDB" id="9785549at2"/>
<sequence>MDRNPVVAGQFYPENKEKLFQEVASFLQGEPRKTPTILSMVPHAGYIYSGKICGKTLASSQLKPTILLLGPNHTGKGAKLALWPEGKWFIPGGYLEVNSELAIQLNEISQIKFDYEAHLFEHSLEVILPFLFYLNPQTTIIPICVSEYNFEILQQTADQLANILDPQKTTIIVSSDMSHYVPHDIAYTKDHKALKHILNLDVLGLIESVQKHNISMCGILPMTLGLLIAKKWNACKGILIDYATSGEVSGDFNQVVGYAGVIVE</sequence>
<dbReference type="STRING" id="206665.SAMN04488516_10915"/>
<gene>
    <name evidence="3" type="ORF">SAMN04488516_10915</name>
</gene>
<dbReference type="InterPro" id="IPR002737">
    <property type="entry name" value="MEMO1_fam"/>
</dbReference>
<evidence type="ECO:0000313" key="4">
    <source>
        <dbReference type="Proteomes" id="UP000199602"/>
    </source>
</evidence>
<dbReference type="Proteomes" id="UP000199602">
    <property type="component" value="Unassembled WGS sequence"/>
</dbReference>